<dbReference type="Proteomes" id="UP001172645">
    <property type="component" value="Unassembled WGS sequence"/>
</dbReference>
<dbReference type="SUPFAM" id="SSF51735">
    <property type="entry name" value="NAD(P)-binding Rossmann-fold domains"/>
    <property type="match status" value="1"/>
</dbReference>
<dbReference type="Gene3D" id="3.40.50.720">
    <property type="entry name" value="NAD(P)-binding Rossmann-like Domain"/>
    <property type="match status" value="1"/>
</dbReference>
<dbReference type="Pfam" id="PF01370">
    <property type="entry name" value="Epimerase"/>
    <property type="match status" value="1"/>
</dbReference>
<comment type="caution">
    <text evidence="4">The sequence shown here is derived from an EMBL/GenBank/DDBJ whole genome shotgun (WGS) entry which is preliminary data.</text>
</comment>
<evidence type="ECO:0000256" key="2">
    <source>
        <dbReference type="ARBA" id="ARBA00007637"/>
    </source>
</evidence>
<evidence type="ECO:0000256" key="1">
    <source>
        <dbReference type="ARBA" id="ARBA00005125"/>
    </source>
</evidence>
<dbReference type="EMBL" id="JARFYM010000069">
    <property type="protein sequence ID" value="MDL2403908.1"/>
    <property type="molecule type" value="Genomic_DNA"/>
</dbReference>
<evidence type="ECO:0000259" key="3">
    <source>
        <dbReference type="Pfam" id="PF01370"/>
    </source>
</evidence>
<feature type="domain" description="NAD-dependent epimerase/dehydratase" evidence="3">
    <location>
        <begin position="5"/>
        <end position="228"/>
    </location>
</feature>
<reference evidence="4" key="1">
    <citation type="submission" date="2023-06" db="EMBL/GenBank/DDBJ databases">
        <title>Phylogenetic Diversity of Rhizobium strains.</title>
        <authorList>
            <person name="Moura F.T."/>
            <person name="Helene L.C.F."/>
            <person name="Hungria M."/>
        </authorList>
    </citation>
    <scope>NUCLEOTIDE SEQUENCE</scope>
    <source>
        <strain evidence="4">CCGE526</strain>
    </source>
</reference>
<evidence type="ECO:0000313" key="4">
    <source>
        <dbReference type="EMBL" id="MDL2403908.1"/>
    </source>
</evidence>
<dbReference type="Gene3D" id="3.90.25.10">
    <property type="entry name" value="UDP-galactose 4-epimerase, domain 1"/>
    <property type="match status" value="1"/>
</dbReference>
<evidence type="ECO:0000313" key="5">
    <source>
        <dbReference type="Proteomes" id="UP001172645"/>
    </source>
</evidence>
<dbReference type="InterPro" id="IPR001509">
    <property type="entry name" value="Epimerase_deHydtase"/>
</dbReference>
<comment type="similarity">
    <text evidence="2">Belongs to the NAD(P)-dependent epimerase/dehydratase family.</text>
</comment>
<dbReference type="RefSeq" id="WP_285873461.1">
    <property type="nucleotide sequence ID" value="NZ_JARFYM010000069.1"/>
</dbReference>
<gene>
    <name evidence="4" type="ORF">PY649_34175</name>
</gene>
<keyword evidence="5" id="KW-1185">Reference proteome</keyword>
<organism evidence="4 5">
    <name type="scientific">Rhizobium mayense</name>
    <dbReference type="NCBI Taxonomy" id="1312184"/>
    <lineage>
        <taxon>Bacteria</taxon>
        <taxon>Pseudomonadati</taxon>
        <taxon>Pseudomonadota</taxon>
        <taxon>Alphaproteobacteria</taxon>
        <taxon>Hyphomicrobiales</taxon>
        <taxon>Rhizobiaceae</taxon>
        <taxon>Rhizobium/Agrobacterium group</taxon>
        <taxon>Rhizobium</taxon>
    </lineage>
</organism>
<accession>A0ABT7K7D2</accession>
<sequence length="300" mass="32935">MGTCLIFGINSFTGRYVSRVFQEHGHDVVGTSFSGLGDTDYAGAKIHRADLLDYEVVSRIIKETRPEFVVNLAGISFIINSDVSQFYNVHILGTRNILASLVEHKVPVSKVVLASSAQVYGSARNPDETTPGAPLNDYGVSKLGMEHMARIWSDKLPIIIARPFNCIGVGQSKNFLVSKILNAFVAKDSNIELGDTKISRDFIDIRLAAQYYFLLATKGSNGETYNIGSGKSHSIDCILGQLTKISGHQMAVHFNPTFVRPNDPSSITANTTKIMSLPNSTGPTPLEETLMWMYENARRD</sequence>
<name>A0ABT7K7D2_9HYPH</name>
<dbReference type="PANTHER" id="PTHR43000">
    <property type="entry name" value="DTDP-D-GLUCOSE 4,6-DEHYDRATASE-RELATED"/>
    <property type="match status" value="1"/>
</dbReference>
<comment type="pathway">
    <text evidence="1">Bacterial outer membrane biogenesis; LPS O-antigen biosynthesis.</text>
</comment>
<dbReference type="InterPro" id="IPR036291">
    <property type="entry name" value="NAD(P)-bd_dom_sf"/>
</dbReference>
<proteinExistence type="inferred from homology"/>
<protein>
    <submittedName>
        <fullName evidence="4">NAD-dependent epimerase/dehydratase family protein</fullName>
    </submittedName>
</protein>